<dbReference type="EMBL" id="CAEY01002027">
    <property type="status" value="NOT_ANNOTATED_CDS"/>
    <property type="molecule type" value="Genomic_DNA"/>
</dbReference>
<accession>T1KDV5</accession>
<sequence>MPFPVFSPTYQSTQVLRPNRETLVTGNSNEIKRNERNEKSGLSSDLMLSHFCLG</sequence>
<protein>
    <submittedName>
        <fullName evidence="1">Uncharacterized protein</fullName>
    </submittedName>
</protein>
<evidence type="ECO:0000313" key="2">
    <source>
        <dbReference type="Proteomes" id="UP000015104"/>
    </source>
</evidence>
<keyword evidence="2" id="KW-1185">Reference proteome</keyword>
<dbReference type="EnsemblMetazoa" id="tetur09g04330.1">
    <property type="protein sequence ID" value="tetur09g04330.1"/>
    <property type="gene ID" value="tetur09g04330"/>
</dbReference>
<evidence type="ECO:0000313" key="1">
    <source>
        <dbReference type="EnsemblMetazoa" id="tetur09g04330.1"/>
    </source>
</evidence>
<reference evidence="2" key="1">
    <citation type="submission" date="2011-08" db="EMBL/GenBank/DDBJ databases">
        <authorList>
            <person name="Rombauts S."/>
        </authorList>
    </citation>
    <scope>NUCLEOTIDE SEQUENCE</scope>
    <source>
        <strain evidence="2">London</strain>
    </source>
</reference>
<dbReference type="HOGENOM" id="CLU_3052932_0_0_1"/>
<dbReference type="Proteomes" id="UP000015104">
    <property type="component" value="Unassembled WGS sequence"/>
</dbReference>
<organism evidence="1 2">
    <name type="scientific">Tetranychus urticae</name>
    <name type="common">Two-spotted spider mite</name>
    <dbReference type="NCBI Taxonomy" id="32264"/>
    <lineage>
        <taxon>Eukaryota</taxon>
        <taxon>Metazoa</taxon>
        <taxon>Ecdysozoa</taxon>
        <taxon>Arthropoda</taxon>
        <taxon>Chelicerata</taxon>
        <taxon>Arachnida</taxon>
        <taxon>Acari</taxon>
        <taxon>Acariformes</taxon>
        <taxon>Trombidiformes</taxon>
        <taxon>Prostigmata</taxon>
        <taxon>Eleutherengona</taxon>
        <taxon>Raphignathae</taxon>
        <taxon>Tetranychoidea</taxon>
        <taxon>Tetranychidae</taxon>
        <taxon>Tetranychus</taxon>
    </lineage>
</organism>
<name>T1KDV5_TETUR</name>
<dbReference type="AlphaFoldDB" id="T1KDV5"/>
<proteinExistence type="predicted"/>
<reference evidence="1" key="2">
    <citation type="submission" date="2015-06" db="UniProtKB">
        <authorList>
            <consortium name="EnsemblMetazoa"/>
        </authorList>
    </citation>
    <scope>IDENTIFICATION</scope>
</reference>